<accession>A0A5B2W120</accession>
<dbReference type="RefSeq" id="WP_149815008.1">
    <property type="nucleotide sequence ID" value="NZ_VUOA01000001.1"/>
</dbReference>
<reference evidence="2 3" key="1">
    <citation type="submission" date="2019-09" db="EMBL/GenBank/DDBJ databases">
        <title>Salinarimonas rosea gen. nov., sp. nov., a new member of the a-2 subgroup of the Proteobacteria.</title>
        <authorList>
            <person name="Liu J."/>
        </authorList>
    </citation>
    <scope>NUCLEOTIDE SEQUENCE [LARGE SCALE GENOMIC DNA]</scope>
    <source>
        <strain evidence="2 3">BN140002</strain>
    </source>
</reference>
<dbReference type="OrthoDB" id="7433521at2"/>
<keyword evidence="1" id="KW-1133">Transmembrane helix</keyword>
<evidence type="ECO:0000256" key="1">
    <source>
        <dbReference type="SAM" id="Phobius"/>
    </source>
</evidence>
<proteinExistence type="predicted"/>
<evidence type="ECO:0000313" key="2">
    <source>
        <dbReference type="EMBL" id="KAA2244352.1"/>
    </source>
</evidence>
<feature type="transmembrane region" description="Helical" evidence="1">
    <location>
        <begin position="62"/>
        <end position="79"/>
    </location>
</feature>
<keyword evidence="1" id="KW-0472">Membrane</keyword>
<dbReference type="EMBL" id="VUOA01000001">
    <property type="protein sequence ID" value="KAA2244352.1"/>
    <property type="molecule type" value="Genomic_DNA"/>
</dbReference>
<evidence type="ECO:0000313" key="3">
    <source>
        <dbReference type="Proteomes" id="UP000323142"/>
    </source>
</evidence>
<comment type="caution">
    <text evidence="2">The sequence shown here is derived from an EMBL/GenBank/DDBJ whole genome shotgun (WGS) entry which is preliminary data.</text>
</comment>
<keyword evidence="1" id="KW-0812">Transmembrane</keyword>
<dbReference type="AlphaFoldDB" id="A0A5B2W120"/>
<gene>
    <name evidence="2" type="ORF">F0L46_00185</name>
</gene>
<organism evidence="2 3">
    <name type="scientific">Salinarimonas soli</name>
    <dbReference type="NCBI Taxonomy" id="1638099"/>
    <lineage>
        <taxon>Bacteria</taxon>
        <taxon>Pseudomonadati</taxon>
        <taxon>Pseudomonadota</taxon>
        <taxon>Alphaproteobacteria</taxon>
        <taxon>Hyphomicrobiales</taxon>
        <taxon>Salinarimonadaceae</taxon>
        <taxon>Salinarimonas</taxon>
    </lineage>
</organism>
<keyword evidence="3" id="KW-1185">Reference proteome</keyword>
<reference evidence="2 3" key="2">
    <citation type="submission" date="2019-09" db="EMBL/GenBank/DDBJ databases">
        <authorList>
            <person name="Jin C."/>
        </authorList>
    </citation>
    <scope>NUCLEOTIDE SEQUENCE [LARGE SCALE GENOMIC DNA]</scope>
    <source>
        <strain evidence="2 3">BN140002</strain>
    </source>
</reference>
<dbReference type="Proteomes" id="UP000323142">
    <property type="component" value="Unassembled WGS sequence"/>
</dbReference>
<name>A0A5B2W120_9HYPH</name>
<sequence>MRGLIIAMDIAALLASLAAAALWLRASGRTVRRISYRETLDAADFNRIVTALNRTQILNGRAAAASGLAALFVSLRFLVDLLTR</sequence>
<protein>
    <submittedName>
        <fullName evidence="2">Uncharacterized protein</fullName>
    </submittedName>
</protein>